<reference evidence="1 2" key="1">
    <citation type="journal article" date="2021" name="Sci. Rep.">
        <title>The genome of the diatom Chaetoceros tenuissimus carries an ancient integrated fragment of an extant virus.</title>
        <authorList>
            <person name="Hongo Y."/>
            <person name="Kimura K."/>
            <person name="Takaki Y."/>
            <person name="Yoshida Y."/>
            <person name="Baba S."/>
            <person name="Kobayashi G."/>
            <person name="Nagasaki K."/>
            <person name="Hano T."/>
            <person name="Tomaru Y."/>
        </authorList>
    </citation>
    <scope>NUCLEOTIDE SEQUENCE [LARGE SCALE GENOMIC DNA]</scope>
    <source>
        <strain evidence="1 2">NIES-3715</strain>
    </source>
</reference>
<protein>
    <submittedName>
        <fullName evidence="1">Uncharacterized protein</fullName>
    </submittedName>
</protein>
<name>A0AAD3HG89_9STRA</name>
<accession>A0AAD3HG89</accession>
<dbReference type="AlphaFoldDB" id="A0AAD3HG89"/>
<proteinExistence type="predicted"/>
<organism evidence="1 2">
    <name type="scientific">Chaetoceros tenuissimus</name>
    <dbReference type="NCBI Taxonomy" id="426638"/>
    <lineage>
        <taxon>Eukaryota</taxon>
        <taxon>Sar</taxon>
        <taxon>Stramenopiles</taxon>
        <taxon>Ochrophyta</taxon>
        <taxon>Bacillariophyta</taxon>
        <taxon>Coscinodiscophyceae</taxon>
        <taxon>Chaetocerotophycidae</taxon>
        <taxon>Chaetocerotales</taxon>
        <taxon>Chaetocerotaceae</taxon>
        <taxon>Chaetoceros</taxon>
    </lineage>
</organism>
<comment type="caution">
    <text evidence="1">The sequence shown here is derived from an EMBL/GenBank/DDBJ whole genome shotgun (WGS) entry which is preliminary data.</text>
</comment>
<keyword evidence="2" id="KW-1185">Reference proteome</keyword>
<sequence>MIYDNESIAYYLEHVRTIDDFIQANGERVIIFYIGHNHVFNHAGQVLYRENIANNAQAYQAIPVINRREKTSLTKTIVKNLIADGFIFVQCDSERGNQYFAYDTTNQQGFSKVRVKIAQAIGDYICKNLPPLDADQGVGDAQRPIPEENVVAAGNTIGNIAVNPPEINNVEEIPLLNIATGAGVVYYDPLLLMNHAAGADDVPHNPLPPPGIQPALDVTNEHVAIGLPLAEAQFHVPEIQMNAVPAQDSVDVELQMLAMEDIPNGSVDEMTQLMLADQSTSVGSDIPTSNDESEEYDNWSMQMSLFDDDMYEDMDEDLSPGHEFQNVFEN</sequence>
<dbReference type="Proteomes" id="UP001054902">
    <property type="component" value="Unassembled WGS sequence"/>
</dbReference>
<evidence type="ECO:0000313" key="1">
    <source>
        <dbReference type="EMBL" id="GFH61908.1"/>
    </source>
</evidence>
<gene>
    <name evidence="1" type="ORF">CTEN210_18384</name>
</gene>
<evidence type="ECO:0000313" key="2">
    <source>
        <dbReference type="Proteomes" id="UP001054902"/>
    </source>
</evidence>
<dbReference type="EMBL" id="BLLK01000075">
    <property type="protein sequence ID" value="GFH61908.1"/>
    <property type="molecule type" value="Genomic_DNA"/>
</dbReference>